<proteinExistence type="predicted"/>
<evidence type="ECO:0008006" key="2">
    <source>
        <dbReference type="Google" id="ProtNLM"/>
    </source>
</evidence>
<reference evidence="1" key="1">
    <citation type="submission" date="2013-12" db="EMBL/GenBank/DDBJ databases">
        <title>The Genome Sequence of Aphanomyces invadans NJM9701.</title>
        <authorList>
            <consortium name="The Broad Institute Genomics Platform"/>
            <person name="Russ C."/>
            <person name="Tyler B."/>
            <person name="van West P."/>
            <person name="Dieguez-Uribeondo J."/>
            <person name="Young S.K."/>
            <person name="Zeng Q."/>
            <person name="Gargeya S."/>
            <person name="Fitzgerald M."/>
            <person name="Abouelleil A."/>
            <person name="Alvarado L."/>
            <person name="Chapman S.B."/>
            <person name="Gainer-Dewar J."/>
            <person name="Goldberg J."/>
            <person name="Griggs A."/>
            <person name="Gujja S."/>
            <person name="Hansen M."/>
            <person name="Howarth C."/>
            <person name="Imamovic A."/>
            <person name="Ireland A."/>
            <person name="Larimer J."/>
            <person name="McCowan C."/>
            <person name="Murphy C."/>
            <person name="Pearson M."/>
            <person name="Poon T.W."/>
            <person name="Priest M."/>
            <person name="Roberts A."/>
            <person name="Saif S."/>
            <person name="Shea T."/>
            <person name="Sykes S."/>
            <person name="Wortman J."/>
            <person name="Nusbaum C."/>
            <person name="Birren B."/>
        </authorList>
    </citation>
    <scope>NUCLEOTIDE SEQUENCE [LARGE SCALE GENOMIC DNA]</scope>
    <source>
        <strain evidence="1">NJM9701</strain>
    </source>
</reference>
<dbReference type="VEuPathDB" id="FungiDB:H310_07847"/>
<name>A0A024U069_9STRA</name>
<dbReference type="EMBL" id="KI913966">
    <property type="protein sequence ID" value="ETV99805.1"/>
    <property type="molecule type" value="Genomic_DNA"/>
</dbReference>
<gene>
    <name evidence="1" type="ORF">H310_07847</name>
</gene>
<protein>
    <recommendedName>
        <fullName evidence="2">Core-binding (CB) domain-containing protein</fullName>
    </recommendedName>
</protein>
<dbReference type="AlphaFoldDB" id="A0A024U069"/>
<dbReference type="RefSeq" id="XP_008871581.1">
    <property type="nucleotide sequence ID" value="XM_008873359.1"/>
</dbReference>
<dbReference type="OrthoDB" id="10422791at2759"/>
<sequence length="63" mass="7189">MSAPTVPTKATIQGSYRSTSTLRTYQTYQRQFVQYCKQLPGVDPQTATPSVSTGFFHRQSYFF</sequence>
<accession>A0A024U069</accession>
<organism evidence="1">
    <name type="scientific">Aphanomyces invadans</name>
    <dbReference type="NCBI Taxonomy" id="157072"/>
    <lineage>
        <taxon>Eukaryota</taxon>
        <taxon>Sar</taxon>
        <taxon>Stramenopiles</taxon>
        <taxon>Oomycota</taxon>
        <taxon>Saprolegniomycetes</taxon>
        <taxon>Saprolegniales</taxon>
        <taxon>Verrucalvaceae</taxon>
        <taxon>Aphanomyces</taxon>
    </lineage>
</organism>
<evidence type="ECO:0000313" key="1">
    <source>
        <dbReference type="EMBL" id="ETV99805.1"/>
    </source>
</evidence>
<dbReference type="GeneID" id="20084897"/>